<dbReference type="Gene3D" id="1.25.10.10">
    <property type="entry name" value="Leucine-rich Repeat Variant"/>
    <property type="match status" value="1"/>
</dbReference>
<gene>
    <name evidence="5" type="ORF">Q31b_20190</name>
</gene>
<dbReference type="SMART" id="SM00028">
    <property type="entry name" value="TPR"/>
    <property type="match status" value="2"/>
</dbReference>
<keyword evidence="1" id="KW-0677">Repeat</keyword>
<dbReference type="Gene3D" id="1.25.40.10">
    <property type="entry name" value="Tetratricopeptide repeat domain"/>
    <property type="match status" value="2"/>
</dbReference>
<reference evidence="5 6" key="1">
    <citation type="submission" date="2019-02" db="EMBL/GenBank/DDBJ databases">
        <title>Deep-cultivation of Planctomycetes and their phenomic and genomic characterization uncovers novel biology.</title>
        <authorList>
            <person name="Wiegand S."/>
            <person name="Jogler M."/>
            <person name="Boedeker C."/>
            <person name="Pinto D."/>
            <person name="Vollmers J."/>
            <person name="Rivas-Marin E."/>
            <person name="Kohn T."/>
            <person name="Peeters S.H."/>
            <person name="Heuer A."/>
            <person name="Rast P."/>
            <person name="Oberbeckmann S."/>
            <person name="Bunk B."/>
            <person name="Jeske O."/>
            <person name="Meyerdierks A."/>
            <person name="Storesund J.E."/>
            <person name="Kallscheuer N."/>
            <person name="Luecker S."/>
            <person name="Lage O.M."/>
            <person name="Pohl T."/>
            <person name="Merkel B.J."/>
            <person name="Hornburger P."/>
            <person name="Mueller R.-W."/>
            <person name="Bruemmer F."/>
            <person name="Labrenz M."/>
            <person name="Spormann A.M."/>
            <person name="Op Den Camp H."/>
            <person name="Overmann J."/>
            <person name="Amann R."/>
            <person name="Jetten M.S.M."/>
            <person name="Mascher T."/>
            <person name="Medema M.H."/>
            <person name="Devos D.P."/>
            <person name="Kaster A.-K."/>
            <person name="Ovreas L."/>
            <person name="Rohde M."/>
            <person name="Galperin M.Y."/>
            <person name="Jogler C."/>
        </authorList>
    </citation>
    <scope>NUCLEOTIDE SEQUENCE [LARGE SCALE GENOMIC DNA]</scope>
    <source>
        <strain evidence="5 6">Q31b</strain>
    </source>
</reference>
<dbReference type="InterPro" id="IPR051012">
    <property type="entry name" value="CellSynth/LPSAsmb/PSIAsmb"/>
</dbReference>
<dbReference type="PANTHER" id="PTHR45586">
    <property type="entry name" value="TPR REPEAT-CONTAINING PROTEIN PA4667"/>
    <property type="match status" value="1"/>
</dbReference>
<feature type="chain" id="PRO_5022725356" evidence="4">
    <location>
        <begin position="24"/>
        <end position="650"/>
    </location>
</feature>
<dbReference type="AlphaFoldDB" id="A0A5C6E2N9"/>
<keyword evidence="2 3" id="KW-0802">TPR repeat</keyword>
<dbReference type="InterPro" id="IPR016024">
    <property type="entry name" value="ARM-type_fold"/>
</dbReference>
<evidence type="ECO:0000256" key="4">
    <source>
        <dbReference type="SAM" id="SignalP"/>
    </source>
</evidence>
<feature type="signal peptide" evidence="4">
    <location>
        <begin position="1"/>
        <end position="23"/>
    </location>
</feature>
<keyword evidence="4" id="KW-0732">Signal</keyword>
<dbReference type="InterPro" id="IPR011990">
    <property type="entry name" value="TPR-like_helical_dom_sf"/>
</dbReference>
<dbReference type="SUPFAM" id="SSF48452">
    <property type="entry name" value="TPR-like"/>
    <property type="match status" value="1"/>
</dbReference>
<comment type="caution">
    <text evidence="5">The sequence shown here is derived from an EMBL/GenBank/DDBJ whole genome shotgun (WGS) entry which is preliminary data.</text>
</comment>
<evidence type="ECO:0000313" key="6">
    <source>
        <dbReference type="Proteomes" id="UP000315471"/>
    </source>
</evidence>
<evidence type="ECO:0000313" key="5">
    <source>
        <dbReference type="EMBL" id="TWU42985.1"/>
    </source>
</evidence>
<dbReference type="RefSeq" id="WP_197171283.1">
    <property type="nucleotide sequence ID" value="NZ_SJPY01000003.1"/>
</dbReference>
<accession>A0A5C6E2N9</accession>
<dbReference type="InterPro" id="IPR011989">
    <property type="entry name" value="ARM-like"/>
</dbReference>
<evidence type="ECO:0000256" key="3">
    <source>
        <dbReference type="PROSITE-ProRule" id="PRU00339"/>
    </source>
</evidence>
<sequence precursor="true">MSVLRLAAMQVVLLVGLSPTIVAAEQTGGGDDIASTAIAEKEESQTSQSRIDFLIEQLGSESYATRVRARESLQRIGLEAFDDLYSAQNHTDSEIAMTARHLVSSLLVSWSKETDPEAVRQTLHEYGAQSEDERRSRIARLAELPNRAGVPALVRLTRFETSLSLSRVAALSLMQQPVSEVKASRLETVEKIRSDLGERKPDARAPLKWLAAYANDLEKEKFDTQRWRDLIADQRRQLDTVSADQTTRSSVLELIRLAANLAWLNQQSDDALTLVSENLDLIPPTTRDLSEACAWAIKTGLYSIVLELKARHQKNFDSQPMLLYSAAEATKASGEREEAERLARLAFEINALPDSEAERTKISPNDLSEAAESHRDKAQQLQSRGLFDWAEREYRTIIDHLDVVSLTSVRSRLLLSQMLSELQRHQDVVDLLTPLAERAEKDEEFRKRLNSVLANFDFDNIRSDILWHQGLIHVEASEIEKAKLLLKEAYQTSPRQENIDILISMYRLDRDDPQWVGTVKTLLESKIHETQQLIDSIERILQRPGRSLRSNDALAGALNQYAWLVGNTDGDKQKAVHYSERSLTLSPNDPEILDTLARCYYSVGQFDKALETQRKAVQLMPNSPQLLRQLELFKAKVEETSNASVNPTKS</sequence>
<dbReference type="SUPFAM" id="SSF48371">
    <property type="entry name" value="ARM repeat"/>
    <property type="match status" value="1"/>
</dbReference>
<protein>
    <submittedName>
        <fullName evidence="5">Photosystem I assembly protein Ycf3</fullName>
    </submittedName>
</protein>
<dbReference type="PANTHER" id="PTHR45586:SF1">
    <property type="entry name" value="LIPOPOLYSACCHARIDE ASSEMBLY PROTEIN B"/>
    <property type="match status" value="1"/>
</dbReference>
<organism evidence="5 6">
    <name type="scientific">Novipirellula aureliae</name>
    <dbReference type="NCBI Taxonomy" id="2527966"/>
    <lineage>
        <taxon>Bacteria</taxon>
        <taxon>Pseudomonadati</taxon>
        <taxon>Planctomycetota</taxon>
        <taxon>Planctomycetia</taxon>
        <taxon>Pirellulales</taxon>
        <taxon>Pirellulaceae</taxon>
        <taxon>Novipirellula</taxon>
    </lineage>
</organism>
<keyword evidence="6" id="KW-1185">Reference proteome</keyword>
<dbReference type="Proteomes" id="UP000315471">
    <property type="component" value="Unassembled WGS sequence"/>
</dbReference>
<dbReference type="PROSITE" id="PS50005">
    <property type="entry name" value="TPR"/>
    <property type="match status" value="1"/>
</dbReference>
<dbReference type="InterPro" id="IPR013105">
    <property type="entry name" value="TPR_2"/>
</dbReference>
<dbReference type="InterPro" id="IPR019734">
    <property type="entry name" value="TPR_rpt"/>
</dbReference>
<dbReference type="EMBL" id="SJPY01000003">
    <property type="protein sequence ID" value="TWU42985.1"/>
    <property type="molecule type" value="Genomic_DNA"/>
</dbReference>
<feature type="repeat" description="TPR" evidence="3">
    <location>
        <begin position="590"/>
        <end position="623"/>
    </location>
</feature>
<evidence type="ECO:0000256" key="1">
    <source>
        <dbReference type="ARBA" id="ARBA00022737"/>
    </source>
</evidence>
<dbReference type="Pfam" id="PF07719">
    <property type="entry name" value="TPR_2"/>
    <property type="match status" value="1"/>
</dbReference>
<evidence type="ECO:0000256" key="2">
    <source>
        <dbReference type="ARBA" id="ARBA00022803"/>
    </source>
</evidence>
<name>A0A5C6E2N9_9BACT</name>
<proteinExistence type="predicted"/>